<evidence type="ECO:0000313" key="2">
    <source>
        <dbReference type="Proteomes" id="UP000663699"/>
    </source>
</evidence>
<dbReference type="Proteomes" id="UP000663699">
    <property type="component" value="Chromosome 2"/>
</dbReference>
<name>A0A899G7K7_9ASCO</name>
<gene>
    <name evidence="1" type="ORF">MERGE_001848</name>
</gene>
<accession>A0A899G7K7</accession>
<dbReference type="PANTHER" id="PTHR22684">
    <property type="entry name" value="NULP1-RELATED"/>
    <property type="match status" value="1"/>
</dbReference>
<dbReference type="Pfam" id="PF04910">
    <property type="entry name" value="Tcf25"/>
    <property type="match status" value="1"/>
</dbReference>
<dbReference type="GO" id="GO:1990112">
    <property type="term" value="C:RQC complex"/>
    <property type="evidence" value="ECO:0007669"/>
    <property type="project" value="TreeGrafter"/>
</dbReference>
<evidence type="ECO:0000313" key="1">
    <source>
        <dbReference type="EMBL" id="QSL64547.1"/>
    </source>
</evidence>
<sequence>MIFTKNKLNLRDFSKVNLFFINSYKKSLRLDIVYQNLKKLERLQDSSSACFNDDDLDLDNDLNQLSSNNCNRFSILDTNVEIDQDTASEGDNNIVNSNNGDNIHLKKCVIKKKKDKSKVTGKDLSGVDDNRIFLIFHEIENIEISNKYNLLSKSITENLENKLQQKQLNLLRINLHFLDSNMEMKTLFGKKAIDNSDSRRKSKKNKASFKTSKFSKSPLMHFKESWPPLLNSGISMDIINYIDGIGYFKFTFSRTYQDIQQQFLSAVHSFDANNLLILLQYNPYHVDTLLQVSEVLKQEGNHQDSMDLIERALYSLGRGFHPKFNISTGYIRLPFNYSENRSMYLALYRHIHNLENKGCWRTAFEFNKLLFSLSPLEDKDCYGALLTMDFFALMAKEYDYIIKLSEWPDQEYLRKLPSFAFSYALALFHKENVDDLHINSKEKIVAAAWTFPWVIKPLFLLLGLDIPNGYGLINPPTDLDALYMDIYLSRAKDIWNTSKHINFLRSVFLEPPLVNEDIKDLDYSIPAGVLRYALLSGNKNFIQYLPPSITSQPIMEYDLFPPDNFTTFIGSSTSDSENNPIA</sequence>
<dbReference type="GO" id="GO:1990116">
    <property type="term" value="P:ribosome-associated ubiquitin-dependent protein catabolic process"/>
    <property type="evidence" value="ECO:0007669"/>
    <property type="project" value="TreeGrafter"/>
</dbReference>
<evidence type="ECO:0008006" key="3">
    <source>
        <dbReference type="Google" id="ProtNLM"/>
    </source>
</evidence>
<dbReference type="InterPro" id="IPR006994">
    <property type="entry name" value="TCF25/Rqc1"/>
</dbReference>
<proteinExistence type="predicted"/>
<protein>
    <recommendedName>
        <fullName evidence="3">Transcription factor 25</fullName>
    </recommendedName>
</protein>
<dbReference type="GO" id="GO:0072344">
    <property type="term" value="P:rescue of stalled ribosome"/>
    <property type="evidence" value="ECO:0007669"/>
    <property type="project" value="TreeGrafter"/>
</dbReference>
<dbReference type="PANTHER" id="PTHR22684:SF0">
    <property type="entry name" value="RIBOSOME QUALITY CONTROL COMPLEX SUBUNIT TCF25"/>
    <property type="match status" value="1"/>
</dbReference>
<dbReference type="AlphaFoldDB" id="A0A899G7K7"/>
<reference evidence="1" key="1">
    <citation type="submission" date="2020-06" db="EMBL/GenBank/DDBJ databases">
        <title>Genomes of multiple members of Pneumocystis genus reveal paths to human pathogen Pneumocystis jirovecii.</title>
        <authorList>
            <person name="Cisse O.H."/>
            <person name="Ma L."/>
            <person name="Dekker J."/>
            <person name="Khil P."/>
            <person name="Jo J."/>
            <person name="Brenchley J."/>
            <person name="Blair R."/>
            <person name="Pahar B."/>
            <person name="Chabe M."/>
            <person name="Van Rompay K.A."/>
            <person name="Keesler R."/>
            <person name="Sukura A."/>
            <person name="Hirsch V."/>
            <person name="Kutty G."/>
            <person name="Liu Y."/>
            <person name="Peng L."/>
            <person name="Chen J."/>
            <person name="Song J."/>
            <person name="Weissenbacher-Lang C."/>
            <person name="Xu J."/>
            <person name="Upham N.S."/>
            <person name="Stajich J.E."/>
            <person name="Cuomo C.A."/>
            <person name="Cushion M.T."/>
            <person name="Kovacs J.A."/>
        </authorList>
    </citation>
    <scope>NUCLEOTIDE SEQUENCE</scope>
    <source>
        <strain evidence="1">2A</strain>
    </source>
</reference>
<dbReference type="EMBL" id="CP054533">
    <property type="protein sequence ID" value="QSL64547.1"/>
    <property type="molecule type" value="Genomic_DNA"/>
</dbReference>
<keyword evidence="2" id="KW-1185">Reference proteome</keyword>
<organism evidence="1 2">
    <name type="scientific">Pneumocystis wakefieldiae</name>
    <dbReference type="NCBI Taxonomy" id="38082"/>
    <lineage>
        <taxon>Eukaryota</taxon>
        <taxon>Fungi</taxon>
        <taxon>Dikarya</taxon>
        <taxon>Ascomycota</taxon>
        <taxon>Taphrinomycotina</taxon>
        <taxon>Pneumocystomycetes</taxon>
        <taxon>Pneumocystaceae</taxon>
        <taxon>Pneumocystis</taxon>
    </lineage>
</organism>
<dbReference type="OrthoDB" id="205993at2759"/>